<evidence type="ECO:0000256" key="1">
    <source>
        <dbReference type="SAM" id="MobiDB-lite"/>
    </source>
</evidence>
<reference evidence="2 3" key="1">
    <citation type="submission" date="2014-06" db="EMBL/GenBank/DDBJ databases">
        <authorList>
            <consortium name="DOE Joint Genome Institute"/>
            <person name="Kuo A."/>
            <person name="Kohler A."/>
            <person name="Nagy L.G."/>
            <person name="Floudas D."/>
            <person name="Copeland A."/>
            <person name="Barry K.W."/>
            <person name="Cichocki N."/>
            <person name="Veneault-Fourrey C."/>
            <person name="LaButti K."/>
            <person name="Lindquist E.A."/>
            <person name="Lipzen A."/>
            <person name="Lundell T."/>
            <person name="Morin E."/>
            <person name="Murat C."/>
            <person name="Sun H."/>
            <person name="Tunlid A."/>
            <person name="Henrissat B."/>
            <person name="Grigoriev I.V."/>
            <person name="Hibbett D.S."/>
            <person name="Martin F."/>
            <person name="Nordberg H.P."/>
            <person name="Cantor M.N."/>
            <person name="Hua S.X."/>
        </authorList>
    </citation>
    <scope>NUCLEOTIDE SEQUENCE [LARGE SCALE GENOMIC DNA]</scope>
    <source>
        <strain evidence="2 3">ATCC 200175</strain>
    </source>
</reference>
<feature type="compositionally biased region" description="Acidic residues" evidence="1">
    <location>
        <begin position="426"/>
        <end position="438"/>
    </location>
</feature>
<dbReference type="HOGENOM" id="CLU_446951_0_0_1"/>
<evidence type="ECO:0008006" key="4">
    <source>
        <dbReference type="Google" id="ProtNLM"/>
    </source>
</evidence>
<dbReference type="PANTHER" id="PTHR45786:SF74">
    <property type="entry name" value="ATP-DEPENDENT DNA HELICASE"/>
    <property type="match status" value="1"/>
</dbReference>
<organism evidence="2 3">
    <name type="scientific">Paxillus involutus ATCC 200175</name>
    <dbReference type="NCBI Taxonomy" id="664439"/>
    <lineage>
        <taxon>Eukaryota</taxon>
        <taxon>Fungi</taxon>
        <taxon>Dikarya</taxon>
        <taxon>Basidiomycota</taxon>
        <taxon>Agaricomycotina</taxon>
        <taxon>Agaricomycetes</taxon>
        <taxon>Agaricomycetidae</taxon>
        <taxon>Boletales</taxon>
        <taxon>Paxilineae</taxon>
        <taxon>Paxillaceae</taxon>
        <taxon>Paxillus</taxon>
    </lineage>
</organism>
<dbReference type="EMBL" id="KN819538">
    <property type="protein sequence ID" value="KIJ08898.1"/>
    <property type="molecule type" value="Genomic_DNA"/>
</dbReference>
<evidence type="ECO:0000313" key="2">
    <source>
        <dbReference type="EMBL" id="KIJ08898.1"/>
    </source>
</evidence>
<evidence type="ECO:0000313" key="3">
    <source>
        <dbReference type="Proteomes" id="UP000053647"/>
    </source>
</evidence>
<gene>
    <name evidence="2" type="ORF">PAXINDRAFT_18006</name>
</gene>
<name>A0A0C9TD00_PAXIN</name>
<feature type="compositionally biased region" description="Low complexity" evidence="1">
    <location>
        <begin position="407"/>
        <end position="425"/>
    </location>
</feature>
<feature type="region of interest" description="Disordered" evidence="1">
    <location>
        <begin position="334"/>
        <end position="357"/>
    </location>
</feature>
<keyword evidence="3" id="KW-1185">Reference proteome</keyword>
<sequence length="611" mass="69352">MYISKNRNNLQIHRATPPTSPQRAQSAARQAERDQRIMGSPPFWRQPRAPIVLPPNAPPGLMNHPPVPVNQFPGLPRNMIERHEVHRAWRAHHPHPHPQAVPLFQPFQPFVPAAVPPPLGPAFNPNPPQQMEGPWHGNIYYEGVARPHQMPHANMPHFEHPQALNQAVGGVRAYRDFNAELMERFERGHNERVRNRRAGQRHCNNQVEAAAAGPNPDYARFNEQFHQNIINFQQEDQNRDYHAAQQADQEHLQHNLQAQMHARLAEREHLQHNLQAQMQAQQQMVQEQDVQAQNYLHQQQMLQQLAVQEHQQHAAELLRRQQEAEAERIRQADELQHSQREVEQQRATQERRNLEQQERLDDLYQEYGPASAEQHEEDLQRRRRAVAAGDPAEEPNGEPDGEPNPPNVNQNQGQQRHVAAAGDPAGDPDGDPEGDPGGDPDNGLPPNEPPHPPNVNRNQGRRQPMPPGGRPYREPVERNNLGLMNVECSECHALHFDCEKLTKSLRGQIFFGMCYLQGLVKLPALPEWPATLRNLFQDDQDFKNKIRQYNSALAFTSLGVEVDRHTVQGSGPAAFRIHGALYHLMGSLLPPDGRDPTCAQLAKPGSLIGTS</sequence>
<dbReference type="PANTHER" id="PTHR45786">
    <property type="entry name" value="DNA BINDING PROTEIN-LIKE"/>
    <property type="match status" value="1"/>
</dbReference>
<accession>A0A0C9TD00</accession>
<reference evidence="3" key="2">
    <citation type="submission" date="2015-01" db="EMBL/GenBank/DDBJ databases">
        <title>Evolutionary Origins and Diversification of the Mycorrhizal Mutualists.</title>
        <authorList>
            <consortium name="DOE Joint Genome Institute"/>
            <consortium name="Mycorrhizal Genomics Consortium"/>
            <person name="Kohler A."/>
            <person name="Kuo A."/>
            <person name="Nagy L.G."/>
            <person name="Floudas D."/>
            <person name="Copeland A."/>
            <person name="Barry K.W."/>
            <person name="Cichocki N."/>
            <person name="Veneault-Fourrey C."/>
            <person name="LaButti K."/>
            <person name="Lindquist E.A."/>
            <person name="Lipzen A."/>
            <person name="Lundell T."/>
            <person name="Morin E."/>
            <person name="Murat C."/>
            <person name="Riley R."/>
            <person name="Ohm R."/>
            <person name="Sun H."/>
            <person name="Tunlid A."/>
            <person name="Henrissat B."/>
            <person name="Grigoriev I.V."/>
            <person name="Hibbett D.S."/>
            <person name="Martin F."/>
        </authorList>
    </citation>
    <scope>NUCLEOTIDE SEQUENCE [LARGE SCALE GENOMIC DNA]</scope>
    <source>
        <strain evidence="3">ATCC 200175</strain>
    </source>
</reference>
<dbReference type="AlphaFoldDB" id="A0A0C9TD00"/>
<protein>
    <recommendedName>
        <fullName evidence="4">Helitron helicase-like domain-containing protein</fullName>
    </recommendedName>
</protein>
<feature type="compositionally biased region" description="Polar residues" evidence="1">
    <location>
        <begin position="1"/>
        <end position="11"/>
    </location>
</feature>
<feature type="region of interest" description="Disordered" evidence="1">
    <location>
        <begin position="1"/>
        <end position="34"/>
    </location>
</feature>
<feature type="region of interest" description="Disordered" evidence="1">
    <location>
        <begin position="370"/>
        <end position="476"/>
    </location>
</feature>
<dbReference type="OrthoDB" id="1937254at2759"/>
<feature type="compositionally biased region" description="Acidic residues" evidence="1">
    <location>
        <begin position="391"/>
        <end position="401"/>
    </location>
</feature>
<proteinExistence type="predicted"/>
<dbReference type="Proteomes" id="UP000053647">
    <property type="component" value="Unassembled WGS sequence"/>
</dbReference>